<evidence type="ECO:0000256" key="2">
    <source>
        <dbReference type="ARBA" id="ARBA00012668"/>
    </source>
</evidence>
<evidence type="ECO:0000256" key="4">
    <source>
        <dbReference type="ARBA" id="ARBA00022475"/>
    </source>
</evidence>
<feature type="region of interest" description="Disordered" evidence="12">
    <location>
        <begin position="1"/>
        <end position="24"/>
    </location>
</feature>
<evidence type="ECO:0000259" key="15">
    <source>
        <dbReference type="Pfam" id="PF08022"/>
    </source>
</evidence>
<dbReference type="SUPFAM" id="SSF52343">
    <property type="entry name" value="Ferredoxin reductase-like, C-terminal NADP-linked domain"/>
    <property type="match status" value="1"/>
</dbReference>
<gene>
    <name evidence="17" type="ORF">N7482_003306</name>
</gene>
<dbReference type="GO" id="GO:0005886">
    <property type="term" value="C:plasma membrane"/>
    <property type="evidence" value="ECO:0007669"/>
    <property type="project" value="UniProtKB-SubCell"/>
</dbReference>
<evidence type="ECO:0000256" key="13">
    <source>
        <dbReference type="SAM" id="Phobius"/>
    </source>
</evidence>
<dbReference type="InterPro" id="IPR013130">
    <property type="entry name" value="Fe3_Rdtase_TM_dom"/>
</dbReference>
<keyword evidence="7 13" id="KW-1133">Transmembrane helix</keyword>
<dbReference type="Gene3D" id="3.40.50.80">
    <property type="entry name" value="Nucleotide-binding domain of ferredoxin-NADP reductase (FNR) module"/>
    <property type="match status" value="1"/>
</dbReference>
<evidence type="ECO:0000256" key="11">
    <source>
        <dbReference type="ARBA" id="ARBA00048483"/>
    </source>
</evidence>
<evidence type="ECO:0000256" key="8">
    <source>
        <dbReference type="ARBA" id="ARBA00023002"/>
    </source>
</evidence>
<evidence type="ECO:0000256" key="3">
    <source>
        <dbReference type="ARBA" id="ARBA00022448"/>
    </source>
</evidence>
<evidence type="ECO:0000256" key="12">
    <source>
        <dbReference type="SAM" id="MobiDB-lite"/>
    </source>
</evidence>
<dbReference type="InterPro" id="IPR051410">
    <property type="entry name" value="Ferric/Cupric_Reductase"/>
</dbReference>
<dbReference type="RefSeq" id="XP_056544173.1">
    <property type="nucleotide sequence ID" value="XM_056685431.1"/>
</dbReference>
<keyword evidence="10 13" id="KW-0472">Membrane</keyword>
<feature type="transmembrane region" description="Helical" evidence="13">
    <location>
        <begin position="184"/>
        <end position="202"/>
    </location>
</feature>
<reference evidence="17" key="1">
    <citation type="submission" date="2022-11" db="EMBL/GenBank/DDBJ databases">
        <authorList>
            <person name="Petersen C."/>
        </authorList>
    </citation>
    <scope>NUCLEOTIDE SEQUENCE</scope>
    <source>
        <strain evidence="17">IBT 26290</strain>
    </source>
</reference>
<evidence type="ECO:0000256" key="7">
    <source>
        <dbReference type="ARBA" id="ARBA00022989"/>
    </source>
</evidence>
<evidence type="ECO:0000259" key="16">
    <source>
        <dbReference type="Pfam" id="PF08030"/>
    </source>
</evidence>
<sequence length="524" mass="58283">MDVMKAQQRNASQESPPSAGQQPQTTNTCVKILLVCQGLEDGCVGQAQQKSRYRGLGLPKGHVGVDNKLAKIENFPRYTVAKRLGWISVANLVLVTFLSLKHTPLAPLCGRSYEKLRPLHKTAGYTCITTSVLHAIVYLNAWAQAHELKNMRERNNLTGGFAGLAMVIIGISTIGWFTRRYYELFYIIHVVMFMLILILVGMHRPEFSTSTVKIIIFTGCLWFSDRLLRGFKLAWNFFGNYAIITPMEDGAVRVKLHRNLHCTPGSHAFLWMPSVRLMETHPFTLVSAEPAEFLVRRYDGYTNELYEIARKQPGIMLRCSVDGGYGQIPNFVNFDRVILLAGGSGASFTFALALSLIKECAAANISKTIDFIWTVRYSESLNWFEKELQQLEESPCVNLFLYVSRDEVVSADSSSLDSALMTSDVEKGREMADRTSRCSPPSRGRPDVGNLIASCISHCDSEFRIGVGACGPSELIAAAREATSQSAYDNGPSITLHTEVDTPPAWQIVLPYGPANTVAQEFKW</sequence>
<evidence type="ECO:0000313" key="17">
    <source>
        <dbReference type="EMBL" id="KAJ5167712.1"/>
    </source>
</evidence>
<dbReference type="GeneID" id="81424607"/>
<dbReference type="SFLD" id="SFLDG01168">
    <property type="entry name" value="Ferric_reductase_subgroup_(FRE"/>
    <property type="match status" value="1"/>
</dbReference>
<keyword evidence="9" id="KW-0406">Ion transport</keyword>
<dbReference type="AlphaFoldDB" id="A0A9W9LNI6"/>
<dbReference type="EMBL" id="JAPQKN010000002">
    <property type="protein sequence ID" value="KAJ5167712.1"/>
    <property type="molecule type" value="Genomic_DNA"/>
</dbReference>
<dbReference type="EC" id="1.16.1.9" evidence="2"/>
<reference evidence="17" key="2">
    <citation type="journal article" date="2023" name="IMA Fungus">
        <title>Comparative genomic study of the Penicillium genus elucidates a diverse pangenome and 15 lateral gene transfer events.</title>
        <authorList>
            <person name="Petersen C."/>
            <person name="Sorensen T."/>
            <person name="Nielsen M.R."/>
            <person name="Sondergaard T.E."/>
            <person name="Sorensen J.L."/>
            <person name="Fitzpatrick D.A."/>
            <person name="Frisvad J.C."/>
            <person name="Nielsen K.L."/>
        </authorList>
    </citation>
    <scope>NUCLEOTIDE SEQUENCE</scope>
    <source>
        <strain evidence="17">IBT 26290</strain>
    </source>
</reference>
<keyword evidence="4" id="KW-1003">Cell membrane</keyword>
<feature type="transmembrane region" description="Helical" evidence="13">
    <location>
        <begin position="155"/>
        <end position="178"/>
    </location>
</feature>
<evidence type="ECO:0000256" key="9">
    <source>
        <dbReference type="ARBA" id="ARBA00023065"/>
    </source>
</evidence>
<feature type="compositionally biased region" description="Polar residues" evidence="12">
    <location>
        <begin position="7"/>
        <end position="24"/>
    </location>
</feature>
<feature type="domain" description="FAD-binding 8" evidence="15">
    <location>
        <begin position="254"/>
        <end position="311"/>
    </location>
</feature>
<feature type="transmembrane region" description="Helical" evidence="13">
    <location>
        <begin position="123"/>
        <end position="143"/>
    </location>
</feature>
<keyword evidence="6" id="KW-0249">Electron transport</keyword>
<keyword evidence="3" id="KW-0813">Transport</keyword>
<dbReference type="PANTHER" id="PTHR32361">
    <property type="entry name" value="FERRIC/CUPRIC REDUCTASE TRANSMEMBRANE COMPONENT"/>
    <property type="match status" value="1"/>
</dbReference>
<comment type="subcellular location">
    <subcellularLocation>
        <location evidence="1">Cell membrane</location>
        <topology evidence="1">Multi-pass membrane protein</topology>
    </subcellularLocation>
</comment>
<keyword evidence="18" id="KW-1185">Reference proteome</keyword>
<feature type="transmembrane region" description="Helical" evidence="13">
    <location>
        <begin position="84"/>
        <end position="103"/>
    </location>
</feature>
<dbReference type="GO" id="GO:0015677">
    <property type="term" value="P:copper ion import"/>
    <property type="evidence" value="ECO:0007669"/>
    <property type="project" value="TreeGrafter"/>
</dbReference>
<dbReference type="Pfam" id="PF08030">
    <property type="entry name" value="NAD_binding_6"/>
    <property type="match status" value="1"/>
</dbReference>
<keyword evidence="5 13" id="KW-0812">Transmembrane</keyword>
<evidence type="ECO:0000256" key="6">
    <source>
        <dbReference type="ARBA" id="ARBA00022982"/>
    </source>
</evidence>
<dbReference type="SUPFAM" id="SSF63380">
    <property type="entry name" value="Riboflavin synthase domain-like"/>
    <property type="match status" value="1"/>
</dbReference>
<name>A0A9W9LNI6_9EURO</name>
<feature type="transmembrane region" description="Helical" evidence="13">
    <location>
        <begin position="337"/>
        <end position="357"/>
    </location>
</feature>
<comment type="catalytic activity">
    <reaction evidence="11">
        <text>2 a Fe(II)-siderophore + NADP(+) + H(+) = 2 a Fe(III)-siderophore + NADPH</text>
        <dbReference type="Rhea" id="RHEA:28795"/>
        <dbReference type="Rhea" id="RHEA-COMP:11342"/>
        <dbReference type="Rhea" id="RHEA-COMP:11344"/>
        <dbReference type="ChEBI" id="CHEBI:15378"/>
        <dbReference type="ChEBI" id="CHEBI:29033"/>
        <dbReference type="ChEBI" id="CHEBI:29034"/>
        <dbReference type="ChEBI" id="CHEBI:57783"/>
        <dbReference type="ChEBI" id="CHEBI:58349"/>
        <dbReference type="EC" id="1.16.1.9"/>
    </reaction>
</comment>
<accession>A0A9W9LNI6</accession>
<dbReference type="CDD" id="cd06186">
    <property type="entry name" value="NOX_Duox_like_FAD_NADP"/>
    <property type="match status" value="1"/>
</dbReference>
<dbReference type="PANTHER" id="PTHR32361:SF28">
    <property type="entry name" value="FRP1P"/>
    <property type="match status" value="1"/>
</dbReference>
<dbReference type="Pfam" id="PF08022">
    <property type="entry name" value="FAD_binding_8"/>
    <property type="match status" value="1"/>
</dbReference>
<feature type="domain" description="Ferric reductase NAD binding" evidence="16">
    <location>
        <begin position="334"/>
        <end position="483"/>
    </location>
</feature>
<dbReference type="InterPro" id="IPR013121">
    <property type="entry name" value="Fe_red_NAD-bd_6"/>
</dbReference>
<feature type="domain" description="Ferric oxidoreductase" evidence="14">
    <location>
        <begin position="84"/>
        <end position="200"/>
    </location>
</feature>
<dbReference type="OrthoDB" id="10006946at2759"/>
<evidence type="ECO:0000313" key="18">
    <source>
        <dbReference type="Proteomes" id="UP001149163"/>
    </source>
</evidence>
<dbReference type="InterPro" id="IPR039261">
    <property type="entry name" value="FNR_nucleotide-bd"/>
</dbReference>
<evidence type="ECO:0000256" key="1">
    <source>
        <dbReference type="ARBA" id="ARBA00004651"/>
    </source>
</evidence>
<comment type="caution">
    <text evidence="17">The sequence shown here is derived from an EMBL/GenBank/DDBJ whole genome shotgun (WGS) entry which is preliminary data.</text>
</comment>
<dbReference type="SFLD" id="SFLDS00052">
    <property type="entry name" value="Ferric_Reductase_Domain"/>
    <property type="match status" value="1"/>
</dbReference>
<dbReference type="GO" id="GO:0052851">
    <property type="term" value="F:ferric-chelate reductase (NADPH) activity"/>
    <property type="evidence" value="ECO:0007669"/>
    <property type="project" value="UniProtKB-EC"/>
</dbReference>
<dbReference type="InterPro" id="IPR013112">
    <property type="entry name" value="FAD-bd_8"/>
</dbReference>
<dbReference type="Proteomes" id="UP001149163">
    <property type="component" value="Unassembled WGS sequence"/>
</dbReference>
<dbReference type="GO" id="GO:0006879">
    <property type="term" value="P:intracellular iron ion homeostasis"/>
    <property type="evidence" value="ECO:0007669"/>
    <property type="project" value="TreeGrafter"/>
</dbReference>
<evidence type="ECO:0000256" key="5">
    <source>
        <dbReference type="ARBA" id="ARBA00022692"/>
    </source>
</evidence>
<dbReference type="GO" id="GO:0006826">
    <property type="term" value="P:iron ion transport"/>
    <property type="evidence" value="ECO:0007669"/>
    <property type="project" value="UniProtKB-ARBA"/>
</dbReference>
<dbReference type="InterPro" id="IPR017938">
    <property type="entry name" value="Riboflavin_synthase-like_b-brl"/>
</dbReference>
<keyword evidence="8" id="KW-0560">Oxidoreductase</keyword>
<protein>
    <recommendedName>
        <fullName evidence="2">ferric-chelate reductase (NADPH)</fullName>
        <ecNumber evidence="2">1.16.1.9</ecNumber>
    </recommendedName>
</protein>
<evidence type="ECO:0000256" key="10">
    <source>
        <dbReference type="ARBA" id="ARBA00023136"/>
    </source>
</evidence>
<dbReference type="Pfam" id="PF01794">
    <property type="entry name" value="Ferric_reduct"/>
    <property type="match status" value="1"/>
</dbReference>
<evidence type="ECO:0000259" key="14">
    <source>
        <dbReference type="Pfam" id="PF01794"/>
    </source>
</evidence>
<organism evidence="17 18">
    <name type="scientific">Penicillium canariense</name>
    <dbReference type="NCBI Taxonomy" id="189055"/>
    <lineage>
        <taxon>Eukaryota</taxon>
        <taxon>Fungi</taxon>
        <taxon>Dikarya</taxon>
        <taxon>Ascomycota</taxon>
        <taxon>Pezizomycotina</taxon>
        <taxon>Eurotiomycetes</taxon>
        <taxon>Eurotiomycetidae</taxon>
        <taxon>Eurotiales</taxon>
        <taxon>Aspergillaceae</taxon>
        <taxon>Penicillium</taxon>
    </lineage>
</organism>
<proteinExistence type="predicted"/>